<comment type="caution">
    <text evidence="2">The sequence shown here is derived from an EMBL/GenBank/DDBJ whole genome shotgun (WGS) entry which is preliminary data.</text>
</comment>
<accession>A0ABT6XPF3</accession>
<evidence type="ECO:0008006" key="4">
    <source>
        <dbReference type="Google" id="ProtNLM"/>
    </source>
</evidence>
<dbReference type="RefSeq" id="WP_283238660.1">
    <property type="nucleotide sequence ID" value="NZ_JASGBP010000002.1"/>
</dbReference>
<gene>
    <name evidence="2" type="ORF">QHT84_06080</name>
</gene>
<evidence type="ECO:0000313" key="2">
    <source>
        <dbReference type="EMBL" id="MDI9256977.1"/>
    </source>
</evidence>
<feature type="transmembrane region" description="Helical" evidence="1">
    <location>
        <begin position="213"/>
        <end position="235"/>
    </location>
</feature>
<keyword evidence="3" id="KW-1185">Reference proteome</keyword>
<feature type="transmembrane region" description="Helical" evidence="1">
    <location>
        <begin position="186"/>
        <end position="207"/>
    </location>
</feature>
<evidence type="ECO:0000256" key="1">
    <source>
        <dbReference type="SAM" id="Phobius"/>
    </source>
</evidence>
<organism evidence="2 3">
    <name type="scientific">Flavobacterium sedimenticola</name>
    <dbReference type="NCBI Taxonomy" id="3043286"/>
    <lineage>
        <taxon>Bacteria</taxon>
        <taxon>Pseudomonadati</taxon>
        <taxon>Bacteroidota</taxon>
        <taxon>Flavobacteriia</taxon>
        <taxon>Flavobacteriales</taxon>
        <taxon>Flavobacteriaceae</taxon>
        <taxon>Flavobacterium</taxon>
    </lineage>
</organism>
<feature type="transmembrane region" description="Helical" evidence="1">
    <location>
        <begin position="12"/>
        <end position="36"/>
    </location>
</feature>
<evidence type="ECO:0000313" key="3">
    <source>
        <dbReference type="Proteomes" id="UP001230035"/>
    </source>
</evidence>
<feature type="transmembrane region" description="Helical" evidence="1">
    <location>
        <begin position="112"/>
        <end position="131"/>
    </location>
</feature>
<keyword evidence="1" id="KW-1133">Transmembrane helix</keyword>
<sequence>MRKIVFRFFFIYFLFATALWQLFEFIPGLSAITYFINDAFVPVVTFCNDHLFHVKDKLNINGGGSGDTSYAWAYFYTTLLLAAFGALLWTVLERKPKSYDKLDWFLRNLLRYFIIIIAFLYGTIKLFAMQMPEPGLSQLATPLGDYLPMRLSWMFFGYSSPYQIFSGVMEVIVALLLLYRRTIPTGLLLGFGVFLNVFILNLCFDIPVKLFSMHLVIYCLYLIIIDAPHYLNFLWRNQPVGRLTSFDISLTKKHWKIARVAVKILVVLLFGGLSLYQSWAWREEFYQTNIQKPITPGIYYVTSFKKNNTEIPISLANDTIWKDIIFQDNGRGSIMTTDTLLTQNYNRGYFSYTVKPKEKTIVFSPSGNTDKVLFKLQYQQTGAKTMQLYGKIEHDSVVFNLVKSDRKFQLAEKQFHWISEANR</sequence>
<keyword evidence="1" id="KW-0472">Membrane</keyword>
<feature type="transmembrane region" description="Helical" evidence="1">
    <location>
        <begin position="71"/>
        <end position="92"/>
    </location>
</feature>
<dbReference type="Proteomes" id="UP001230035">
    <property type="component" value="Unassembled WGS sequence"/>
</dbReference>
<proteinExistence type="predicted"/>
<feature type="transmembrane region" description="Helical" evidence="1">
    <location>
        <begin position="151"/>
        <end position="179"/>
    </location>
</feature>
<feature type="transmembrane region" description="Helical" evidence="1">
    <location>
        <begin position="260"/>
        <end position="281"/>
    </location>
</feature>
<keyword evidence="1" id="KW-0812">Transmembrane</keyword>
<protein>
    <recommendedName>
        <fullName evidence="4">DoxX family protein</fullName>
    </recommendedName>
</protein>
<name>A0ABT6XPF3_9FLAO</name>
<dbReference type="EMBL" id="JASGBP010000002">
    <property type="protein sequence ID" value="MDI9256977.1"/>
    <property type="molecule type" value="Genomic_DNA"/>
</dbReference>
<reference evidence="2 3" key="1">
    <citation type="submission" date="2023-05" db="EMBL/GenBank/DDBJ databases">
        <title>Flavobacterium sedimenti sp. nov., isolated from the sediment.</title>
        <authorList>
            <person name="Wu N."/>
        </authorList>
    </citation>
    <scope>NUCLEOTIDE SEQUENCE [LARGE SCALE GENOMIC DNA]</scope>
    <source>
        <strain evidence="2 3">YZ-48</strain>
    </source>
</reference>